<protein>
    <submittedName>
        <fullName evidence="2">Amidohydrolase family protein</fullName>
    </submittedName>
</protein>
<name>A0ABU5TCR2_9MICC</name>
<comment type="caution">
    <text evidence="2">The sequence shown here is derived from an EMBL/GenBank/DDBJ whole genome shotgun (WGS) entry which is preliminary data.</text>
</comment>
<dbReference type="RefSeq" id="WP_323281186.1">
    <property type="nucleotide sequence ID" value="NZ_JAYGGQ010000025.1"/>
</dbReference>
<dbReference type="Proteomes" id="UP001304769">
    <property type="component" value="Unassembled WGS sequence"/>
</dbReference>
<dbReference type="PANTHER" id="PTHR35563:SF2">
    <property type="entry name" value="BARREL METAL-DEPENDENT HYDROLASE, PUTATIVE (AFU_ORTHOLOGUE AFUA_1G16240)-RELATED"/>
    <property type="match status" value="1"/>
</dbReference>
<dbReference type="InterPro" id="IPR032466">
    <property type="entry name" value="Metal_Hydrolase"/>
</dbReference>
<accession>A0ABU5TCR2</accession>
<dbReference type="InterPro" id="IPR006680">
    <property type="entry name" value="Amidohydro-rel"/>
</dbReference>
<dbReference type="SUPFAM" id="SSF51556">
    <property type="entry name" value="Metallo-dependent hydrolases"/>
    <property type="match status" value="1"/>
</dbReference>
<dbReference type="Pfam" id="PF04909">
    <property type="entry name" value="Amidohydro_2"/>
    <property type="match status" value="1"/>
</dbReference>
<gene>
    <name evidence="2" type="ORF">SPF06_21365</name>
</gene>
<organism evidence="2 3">
    <name type="scientific">Sinomonas terricola</name>
    <dbReference type="NCBI Taxonomy" id="3110330"/>
    <lineage>
        <taxon>Bacteria</taxon>
        <taxon>Bacillati</taxon>
        <taxon>Actinomycetota</taxon>
        <taxon>Actinomycetes</taxon>
        <taxon>Micrococcales</taxon>
        <taxon>Micrococcaceae</taxon>
        <taxon>Sinomonas</taxon>
    </lineage>
</organism>
<keyword evidence="3" id="KW-1185">Reference proteome</keyword>
<sequence>MSAQSFDEPTGRTPVVDAHVHVGREKYRPLEEYWHDAQECGVDRAFLVQYMGHYDNAYIAGCVRTAPSSFVGIAMVDMAGPDVLTDIEKVARDGAFAGIRLEARSRSAGADPYEAWRAIAAAGLAASVRGPLEDILEPSFAEMLDEVPGLALRFEHSAFFRYRHHSAAQLERLMEMSRRPRTYLMWSGYYDFSDEPYPHKDAYPFLKESLAAFGAHRIMWAGDWNRNDLDPQRPEDYYRRAVWHAYDALPFVGDTDLAQIMGLSALRYVKESTAFTGGRPEGAGPL</sequence>
<dbReference type="EMBL" id="JAYGGQ010000025">
    <property type="protein sequence ID" value="MEA5457274.1"/>
    <property type="molecule type" value="Genomic_DNA"/>
</dbReference>
<feature type="domain" description="Amidohydrolase-related" evidence="1">
    <location>
        <begin position="54"/>
        <end position="267"/>
    </location>
</feature>
<reference evidence="2 3" key="1">
    <citation type="submission" date="2023-12" db="EMBL/GenBank/DDBJ databases">
        <title>Sinomonas terricola sp. nov, isolated from litchi orchard soil in Guangdong, PR China.</title>
        <authorList>
            <person name="Jiaxin W."/>
            <person name="Yang Z."/>
            <person name="Honghui Z."/>
        </authorList>
    </citation>
    <scope>NUCLEOTIDE SEQUENCE [LARGE SCALE GENOMIC DNA]</scope>
    <source>
        <strain evidence="2 3">JGH33</strain>
    </source>
</reference>
<dbReference type="Gene3D" id="3.20.20.140">
    <property type="entry name" value="Metal-dependent hydrolases"/>
    <property type="match status" value="1"/>
</dbReference>
<evidence type="ECO:0000313" key="2">
    <source>
        <dbReference type="EMBL" id="MEA5457274.1"/>
    </source>
</evidence>
<proteinExistence type="predicted"/>
<dbReference type="InterPro" id="IPR052358">
    <property type="entry name" value="Aro_Compnd_Degr_Hydrolases"/>
</dbReference>
<evidence type="ECO:0000313" key="3">
    <source>
        <dbReference type="Proteomes" id="UP001304769"/>
    </source>
</evidence>
<dbReference type="PANTHER" id="PTHR35563">
    <property type="entry name" value="BARREL METAL-DEPENDENT HYDROLASE, PUTATIVE (AFU_ORTHOLOGUE AFUA_1G16240)-RELATED"/>
    <property type="match status" value="1"/>
</dbReference>
<evidence type="ECO:0000259" key="1">
    <source>
        <dbReference type="Pfam" id="PF04909"/>
    </source>
</evidence>